<dbReference type="EC" id="2.1.2.9" evidence="2 5"/>
<protein>
    <recommendedName>
        <fullName evidence="2 5">Methionyl-tRNA formyltransferase</fullName>
        <ecNumber evidence="2 5">2.1.2.9</ecNumber>
    </recommendedName>
</protein>
<comment type="similarity">
    <text evidence="1 5">Belongs to the Fmt family.</text>
</comment>
<dbReference type="SUPFAM" id="SSF53328">
    <property type="entry name" value="Formyltransferase"/>
    <property type="match status" value="1"/>
</dbReference>
<evidence type="ECO:0000256" key="3">
    <source>
        <dbReference type="ARBA" id="ARBA00022679"/>
    </source>
</evidence>
<dbReference type="InterPro" id="IPR005794">
    <property type="entry name" value="Fmt"/>
</dbReference>
<evidence type="ECO:0000259" key="7">
    <source>
        <dbReference type="Pfam" id="PF00551"/>
    </source>
</evidence>
<dbReference type="InterPro" id="IPR041711">
    <property type="entry name" value="Met-tRNA-FMT_N"/>
</dbReference>
<comment type="function">
    <text evidence="5">Attaches a formyl group to the free amino group of methionyl-tRNA(fMet). The formyl group appears to play a dual role in the initiator identity of N-formylmethionyl-tRNA by promoting its recognition by IF2 and preventing the misappropriation of this tRNA by the elongation apparatus.</text>
</comment>
<dbReference type="PANTHER" id="PTHR11138">
    <property type="entry name" value="METHIONYL-TRNA FORMYLTRANSFERASE"/>
    <property type="match status" value="1"/>
</dbReference>
<dbReference type="Pfam" id="PF02911">
    <property type="entry name" value="Formyl_trans_C"/>
    <property type="match status" value="1"/>
</dbReference>
<dbReference type="PANTHER" id="PTHR11138:SF5">
    <property type="entry name" value="METHIONYL-TRNA FORMYLTRANSFERASE, MITOCHONDRIAL"/>
    <property type="match status" value="1"/>
</dbReference>
<dbReference type="RefSeq" id="WP_232547880.1">
    <property type="nucleotide sequence ID" value="NZ_CP115965.1"/>
</dbReference>
<feature type="region of interest" description="Disordered" evidence="6">
    <location>
        <begin position="296"/>
        <end position="317"/>
    </location>
</feature>
<dbReference type="NCBIfam" id="TIGR00460">
    <property type="entry name" value="fmt"/>
    <property type="match status" value="1"/>
</dbReference>
<proteinExistence type="inferred from homology"/>
<dbReference type="InterPro" id="IPR036477">
    <property type="entry name" value="Formyl_transf_N_sf"/>
</dbReference>
<name>A0ABZ3C3Y6_9ACTN</name>
<organism evidence="9 10">
    <name type="scientific">Propioniciclava soli</name>
    <dbReference type="NCBI Taxonomy" id="2775081"/>
    <lineage>
        <taxon>Bacteria</taxon>
        <taxon>Bacillati</taxon>
        <taxon>Actinomycetota</taxon>
        <taxon>Actinomycetes</taxon>
        <taxon>Propionibacteriales</taxon>
        <taxon>Propionibacteriaceae</taxon>
        <taxon>Propioniciclava</taxon>
    </lineage>
</organism>
<dbReference type="InterPro" id="IPR005793">
    <property type="entry name" value="Formyl_trans_C"/>
</dbReference>
<feature type="binding site" evidence="5">
    <location>
        <begin position="109"/>
        <end position="112"/>
    </location>
    <ligand>
        <name>(6S)-5,6,7,8-tetrahydrofolate</name>
        <dbReference type="ChEBI" id="CHEBI:57453"/>
    </ligand>
</feature>
<dbReference type="CDD" id="cd08704">
    <property type="entry name" value="Met_tRNA_FMT_C"/>
    <property type="match status" value="1"/>
</dbReference>
<keyword evidence="3 5" id="KW-0808">Transferase</keyword>
<keyword evidence="4 5" id="KW-0648">Protein biosynthesis</keyword>
<reference evidence="9 10" key="1">
    <citation type="journal article" date="2023" name="Environ Microbiome">
        <title>A coral-associated actinobacterium mitigates coral bleaching under heat stress.</title>
        <authorList>
            <person name="Li J."/>
            <person name="Zou Y."/>
            <person name="Li Q."/>
            <person name="Zhang J."/>
            <person name="Bourne D.G."/>
            <person name="Lyu Y."/>
            <person name="Liu C."/>
            <person name="Zhang S."/>
        </authorList>
    </citation>
    <scope>NUCLEOTIDE SEQUENCE [LARGE SCALE GENOMIC DNA]</scope>
    <source>
        <strain evidence="9 10">SCSIO 13291</strain>
    </source>
</reference>
<dbReference type="HAMAP" id="MF_00182">
    <property type="entry name" value="Formyl_trans"/>
    <property type="match status" value="1"/>
</dbReference>
<evidence type="ECO:0000259" key="8">
    <source>
        <dbReference type="Pfam" id="PF02911"/>
    </source>
</evidence>
<dbReference type="InterPro" id="IPR011034">
    <property type="entry name" value="Formyl_transferase-like_C_sf"/>
</dbReference>
<evidence type="ECO:0000256" key="1">
    <source>
        <dbReference type="ARBA" id="ARBA00010699"/>
    </source>
</evidence>
<keyword evidence="10" id="KW-1185">Reference proteome</keyword>
<dbReference type="Gene3D" id="3.40.50.12230">
    <property type="match status" value="1"/>
</dbReference>
<dbReference type="Proteomes" id="UP001434337">
    <property type="component" value="Chromosome"/>
</dbReference>
<evidence type="ECO:0000256" key="2">
    <source>
        <dbReference type="ARBA" id="ARBA00012261"/>
    </source>
</evidence>
<dbReference type="InterPro" id="IPR002376">
    <property type="entry name" value="Formyl_transf_N"/>
</dbReference>
<evidence type="ECO:0000313" key="10">
    <source>
        <dbReference type="Proteomes" id="UP001434337"/>
    </source>
</evidence>
<dbReference type="SUPFAM" id="SSF50486">
    <property type="entry name" value="FMT C-terminal domain-like"/>
    <property type="match status" value="1"/>
</dbReference>
<accession>A0ABZ3C3Y6</accession>
<gene>
    <name evidence="5 9" type="primary">fmt</name>
    <name evidence="9" type="ORF">PCC79_08835</name>
</gene>
<evidence type="ECO:0000256" key="4">
    <source>
        <dbReference type="ARBA" id="ARBA00022917"/>
    </source>
</evidence>
<sequence>MRLVFAGTPAVAVPSLAALLASEHEVVAVVTRPDAPRGRSRRPVPSDVAQWAADQGLPVLKPVHPKDADFVATLRDLAPDACPVVAYGALVPQHVLDIPAHGWINLHFSLLPRWRGAAPVQRAIMAGDTVTGATTFRLVRELDAGPVHHTLELPLAGTETAGDVLATLADSGARLLLQTIDALGDAEPRPQEDAGVTVAPKLSVEEAELDWRRPAIDLDRLIRGCSPEPMAWTTLDGQRFTVALARPVDVGDLAPGEIRAEKRRVLAGTGAGALELLRVQPQGRKEMAGADWGRGLHGSGRGFDIAPGSAGPAEARA</sequence>
<dbReference type="CDD" id="cd08646">
    <property type="entry name" value="FMT_core_Met-tRNA-FMT_N"/>
    <property type="match status" value="1"/>
</dbReference>
<dbReference type="EMBL" id="CP115965">
    <property type="protein sequence ID" value="WZW97032.1"/>
    <property type="molecule type" value="Genomic_DNA"/>
</dbReference>
<feature type="domain" description="Formyl transferase N-terminal" evidence="7">
    <location>
        <begin position="2"/>
        <end position="180"/>
    </location>
</feature>
<evidence type="ECO:0000313" key="9">
    <source>
        <dbReference type="EMBL" id="WZW97032.1"/>
    </source>
</evidence>
<evidence type="ECO:0000256" key="6">
    <source>
        <dbReference type="SAM" id="MobiDB-lite"/>
    </source>
</evidence>
<feature type="domain" description="Formyl transferase C-terminal" evidence="8">
    <location>
        <begin position="201"/>
        <end position="295"/>
    </location>
</feature>
<dbReference type="Pfam" id="PF00551">
    <property type="entry name" value="Formyl_trans_N"/>
    <property type="match status" value="1"/>
</dbReference>
<dbReference type="InterPro" id="IPR044135">
    <property type="entry name" value="Met-tRNA-FMT_C"/>
</dbReference>
<comment type="catalytic activity">
    <reaction evidence="5">
        <text>L-methionyl-tRNA(fMet) + (6R)-10-formyltetrahydrofolate = N-formyl-L-methionyl-tRNA(fMet) + (6S)-5,6,7,8-tetrahydrofolate + H(+)</text>
        <dbReference type="Rhea" id="RHEA:24380"/>
        <dbReference type="Rhea" id="RHEA-COMP:9952"/>
        <dbReference type="Rhea" id="RHEA-COMP:9953"/>
        <dbReference type="ChEBI" id="CHEBI:15378"/>
        <dbReference type="ChEBI" id="CHEBI:57453"/>
        <dbReference type="ChEBI" id="CHEBI:78530"/>
        <dbReference type="ChEBI" id="CHEBI:78844"/>
        <dbReference type="ChEBI" id="CHEBI:195366"/>
        <dbReference type="EC" id="2.1.2.9"/>
    </reaction>
</comment>
<evidence type="ECO:0000256" key="5">
    <source>
        <dbReference type="HAMAP-Rule" id="MF_00182"/>
    </source>
</evidence>
<dbReference type="GO" id="GO:0004479">
    <property type="term" value="F:methionyl-tRNA formyltransferase activity"/>
    <property type="evidence" value="ECO:0007669"/>
    <property type="project" value="UniProtKB-EC"/>
</dbReference>